<dbReference type="Proteomes" id="UP000198589">
    <property type="component" value="Unassembled WGS sequence"/>
</dbReference>
<evidence type="ECO:0000313" key="1">
    <source>
        <dbReference type="EMBL" id="SFF51509.1"/>
    </source>
</evidence>
<sequence length="56" mass="5995">MSWMLILLSAWVATAVPLALLIGRTIRLADRRAAAAPAALPDFVPEAWTTSAAGYR</sequence>
<accession>A0A1I2JB14</accession>
<reference evidence="2" key="1">
    <citation type="submission" date="2016-10" db="EMBL/GenBank/DDBJ databases">
        <authorList>
            <person name="Varghese N."/>
            <person name="Submissions S."/>
        </authorList>
    </citation>
    <scope>NUCLEOTIDE SEQUENCE [LARGE SCALE GENOMIC DNA]</scope>
    <source>
        <strain evidence="2">DSM 46838</strain>
    </source>
</reference>
<proteinExistence type="predicted"/>
<gene>
    <name evidence="1" type="ORF">SAMN05216574_115125</name>
</gene>
<evidence type="ECO:0000313" key="2">
    <source>
        <dbReference type="Proteomes" id="UP000198589"/>
    </source>
</evidence>
<dbReference type="EMBL" id="FOND01000015">
    <property type="protein sequence ID" value="SFF51509.1"/>
    <property type="molecule type" value="Genomic_DNA"/>
</dbReference>
<organism evidence="1 2">
    <name type="scientific">Blastococcus tunisiensis</name>
    <dbReference type="NCBI Taxonomy" id="1798228"/>
    <lineage>
        <taxon>Bacteria</taxon>
        <taxon>Bacillati</taxon>
        <taxon>Actinomycetota</taxon>
        <taxon>Actinomycetes</taxon>
        <taxon>Geodermatophilales</taxon>
        <taxon>Geodermatophilaceae</taxon>
        <taxon>Blastococcus</taxon>
    </lineage>
</organism>
<dbReference type="RefSeq" id="WP_175527337.1">
    <property type="nucleotide sequence ID" value="NZ_FOND01000015.1"/>
</dbReference>
<protein>
    <submittedName>
        <fullName evidence="1">Uncharacterized protein</fullName>
    </submittedName>
</protein>
<name>A0A1I2JB14_9ACTN</name>
<dbReference type="AlphaFoldDB" id="A0A1I2JB14"/>
<dbReference type="STRING" id="1798228.SAMN05216574_115125"/>
<keyword evidence="2" id="KW-1185">Reference proteome</keyword>